<protein>
    <submittedName>
        <fullName evidence="1">Uncharacterized protein</fullName>
    </submittedName>
</protein>
<dbReference type="EMBL" id="GBRH01216141">
    <property type="protein sequence ID" value="JAD81754.1"/>
    <property type="molecule type" value="Transcribed_RNA"/>
</dbReference>
<reference evidence="1" key="2">
    <citation type="journal article" date="2015" name="Data Brief">
        <title>Shoot transcriptome of the giant reed, Arundo donax.</title>
        <authorList>
            <person name="Barrero R.A."/>
            <person name="Guerrero F.D."/>
            <person name="Moolhuijzen P."/>
            <person name="Goolsby J.A."/>
            <person name="Tidwell J."/>
            <person name="Bellgard S.E."/>
            <person name="Bellgard M.I."/>
        </authorList>
    </citation>
    <scope>NUCLEOTIDE SEQUENCE</scope>
    <source>
        <tissue evidence="1">Shoot tissue taken approximately 20 cm above the soil surface</tissue>
    </source>
</reference>
<reference evidence="1" key="1">
    <citation type="submission" date="2014-09" db="EMBL/GenBank/DDBJ databases">
        <authorList>
            <person name="Magalhaes I.L.F."/>
            <person name="Oliveira U."/>
            <person name="Santos F.R."/>
            <person name="Vidigal T.H.D.A."/>
            <person name="Brescovit A.D."/>
            <person name="Santos A.J."/>
        </authorList>
    </citation>
    <scope>NUCLEOTIDE SEQUENCE</scope>
    <source>
        <tissue evidence="1">Shoot tissue taken approximately 20 cm above the soil surface</tissue>
    </source>
</reference>
<accession>A0A0A9CZL2</accession>
<sequence length="47" mass="5337">MSEFILRVPIGYLSPDDQATEHVDFQYNSCRSNLSGRLEFADNDIGD</sequence>
<evidence type="ECO:0000313" key="1">
    <source>
        <dbReference type="EMBL" id="JAD81754.1"/>
    </source>
</evidence>
<name>A0A0A9CZL2_ARUDO</name>
<dbReference type="EMBL" id="GBRH01271558">
    <property type="protein sequence ID" value="JAD26337.1"/>
    <property type="molecule type" value="Transcribed_RNA"/>
</dbReference>
<organism evidence="1">
    <name type="scientific">Arundo donax</name>
    <name type="common">Giant reed</name>
    <name type="synonym">Donax arundinaceus</name>
    <dbReference type="NCBI Taxonomy" id="35708"/>
    <lineage>
        <taxon>Eukaryota</taxon>
        <taxon>Viridiplantae</taxon>
        <taxon>Streptophyta</taxon>
        <taxon>Embryophyta</taxon>
        <taxon>Tracheophyta</taxon>
        <taxon>Spermatophyta</taxon>
        <taxon>Magnoliopsida</taxon>
        <taxon>Liliopsida</taxon>
        <taxon>Poales</taxon>
        <taxon>Poaceae</taxon>
        <taxon>PACMAD clade</taxon>
        <taxon>Arundinoideae</taxon>
        <taxon>Arundineae</taxon>
        <taxon>Arundo</taxon>
    </lineage>
</organism>
<dbReference type="AlphaFoldDB" id="A0A0A9CZL2"/>
<proteinExistence type="predicted"/>